<dbReference type="EMBL" id="AP018365">
    <property type="protein sequence ID" value="BBB01583.1"/>
    <property type="molecule type" value="Genomic_DNA"/>
</dbReference>
<dbReference type="RefSeq" id="WP_202237495.1">
    <property type="nucleotide sequence ID" value="NZ_AP018365.1"/>
</dbReference>
<dbReference type="PANTHER" id="PTHR34853:SF1">
    <property type="entry name" value="LIPASE 5"/>
    <property type="match status" value="1"/>
</dbReference>
<dbReference type="Gene3D" id="1.10.260.130">
    <property type="match status" value="1"/>
</dbReference>
<reference evidence="2 3" key="4">
    <citation type="journal article" date="2020" name="Sci. Rep.">
        <title>beta-carboline chemical signals induce reveromycin production through a LuxR family regulator in Streptomyces sp. SN-593.</title>
        <authorList>
            <person name="Panthee S."/>
            <person name="Kito N."/>
            <person name="Hayashi T."/>
            <person name="Shimizu T."/>
            <person name="Ishikawa J."/>
            <person name="Hamamoto H."/>
            <person name="Osada H."/>
            <person name="Takahashi S."/>
        </authorList>
    </citation>
    <scope>NUCLEOTIDE SEQUENCE [LARGE SCALE GENOMIC DNA]</scope>
    <source>
        <strain evidence="2 3">SN-593</strain>
    </source>
</reference>
<name>A0A7U3UZ96_9ACTN</name>
<dbReference type="GO" id="GO:0016042">
    <property type="term" value="P:lipid catabolic process"/>
    <property type="evidence" value="ECO:0007669"/>
    <property type="project" value="InterPro"/>
</dbReference>
<evidence type="ECO:0000256" key="1">
    <source>
        <dbReference type="SAM" id="SignalP"/>
    </source>
</evidence>
<dbReference type="Proteomes" id="UP000595703">
    <property type="component" value="Chromosome"/>
</dbReference>
<dbReference type="InterPro" id="IPR005152">
    <property type="entry name" value="Lipase_secreted"/>
</dbReference>
<dbReference type="Gene3D" id="3.40.50.1820">
    <property type="entry name" value="alpha/beta hydrolase"/>
    <property type="match status" value="1"/>
</dbReference>
<dbReference type="KEGG" id="arev:RVR_9072"/>
<keyword evidence="1" id="KW-0732">Signal</keyword>
<dbReference type="GO" id="GO:0004806">
    <property type="term" value="F:triacylglycerol lipase activity"/>
    <property type="evidence" value="ECO:0007669"/>
    <property type="project" value="InterPro"/>
</dbReference>
<dbReference type="SUPFAM" id="SSF53474">
    <property type="entry name" value="alpha/beta-Hydrolases"/>
    <property type="match status" value="1"/>
</dbReference>
<keyword evidence="3" id="KW-1185">Reference proteome</keyword>
<evidence type="ECO:0000313" key="2">
    <source>
        <dbReference type="EMBL" id="BBB01583.1"/>
    </source>
</evidence>
<dbReference type="InterPro" id="IPR029058">
    <property type="entry name" value="AB_hydrolase_fold"/>
</dbReference>
<dbReference type="PANTHER" id="PTHR34853">
    <property type="match status" value="1"/>
</dbReference>
<dbReference type="PROSITE" id="PS51257">
    <property type="entry name" value="PROKAR_LIPOPROTEIN"/>
    <property type="match status" value="1"/>
</dbReference>
<sequence length="407" mass="41348">MRKPHALAVTAALACTCMLLPAAAASAAAPSATTAPGATVPDQDPFYAAPADIASYAAGAVVDSRPVPDVNLFGISVPVNAWQISYRTNDSHGRPELAVTTLVVPKAAWTGSGKRPVVSLQTPEDSVGTSCAPSYQIATGKDVQDAALGAQLLAANWAVAVPDFEGPASVFLAGPQAGHAVLDGIRAVKAFGAAGVGPSNPWALDGYSGGAEATGWAAQLQPSYAPDVRLAGAAIGGLPSDPAAVGRYIDGTAFAGFEFAAAYGIATEFPEAGIDGLLNAKGQKDFASIKGTCETNILPAYAFRKLNEDTSVADPFSVPSVAAVLRANTLGAVAPSTPVYDYHADTDEIVPVGQDDTTVDGWCAAGGTVQKVRDLLGEHVEEVVARAVSVQVFLADRFAGKPAGDNC</sequence>
<reference evidence="2 3" key="1">
    <citation type="journal article" date="2010" name="J. Bacteriol.">
        <title>Biochemical characterization of a novel indole prenyltransferase from Streptomyces sp. SN-593.</title>
        <authorList>
            <person name="Takahashi S."/>
            <person name="Takagi H."/>
            <person name="Toyoda A."/>
            <person name="Uramoto M."/>
            <person name="Nogawa T."/>
            <person name="Ueki M."/>
            <person name="Sakaki Y."/>
            <person name="Osada H."/>
        </authorList>
    </citation>
    <scope>NUCLEOTIDE SEQUENCE [LARGE SCALE GENOMIC DNA]</scope>
    <source>
        <strain evidence="2 3">SN-593</strain>
    </source>
</reference>
<dbReference type="AlphaFoldDB" id="A0A7U3UZ96"/>
<feature type="chain" id="PRO_5039697648" evidence="1">
    <location>
        <begin position="28"/>
        <end position="407"/>
    </location>
</feature>
<gene>
    <name evidence="2" type="ORF">RVR_9072</name>
</gene>
<dbReference type="Pfam" id="PF03583">
    <property type="entry name" value="LIP"/>
    <property type="match status" value="1"/>
</dbReference>
<reference evidence="2 3" key="2">
    <citation type="journal article" date="2011" name="J. Antibiot.">
        <title>Furaquinocins I and J: novel polyketide isoprenoid hybrid compounds from Streptomyces reveromyceticus SN-593.</title>
        <authorList>
            <person name="Panthee S."/>
            <person name="Takahashi S."/>
            <person name="Takagi H."/>
            <person name="Nogawa T."/>
            <person name="Oowada E."/>
            <person name="Uramoto M."/>
            <person name="Osada H."/>
        </authorList>
    </citation>
    <scope>NUCLEOTIDE SEQUENCE [LARGE SCALE GENOMIC DNA]</scope>
    <source>
        <strain evidence="2 3">SN-593</strain>
    </source>
</reference>
<proteinExistence type="predicted"/>
<reference evidence="2 3" key="3">
    <citation type="journal article" date="2011" name="Nat. Chem. Biol.">
        <title>Reveromycin A biosynthesis uses RevG and RevJ for stereospecific spiroacetal formation.</title>
        <authorList>
            <person name="Takahashi S."/>
            <person name="Toyoda A."/>
            <person name="Sekiyama Y."/>
            <person name="Takagi H."/>
            <person name="Nogawa T."/>
            <person name="Uramoto M."/>
            <person name="Suzuki R."/>
            <person name="Koshino H."/>
            <person name="Kumano T."/>
            <person name="Panthee S."/>
            <person name="Dairi T."/>
            <person name="Ishikawa J."/>
            <person name="Ikeda H."/>
            <person name="Sakaki Y."/>
            <person name="Osada H."/>
        </authorList>
    </citation>
    <scope>NUCLEOTIDE SEQUENCE [LARGE SCALE GENOMIC DNA]</scope>
    <source>
        <strain evidence="2 3">SN-593</strain>
    </source>
</reference>
<organism evidence="2 3">
    <name type="scientific">Actinacidiphila reveromycinica</name>
    <dbReference type="NCBI Taxonomy" id="659352"/>
    <lineage>
        <taxon>Bacteria</taxon>
        <taxon>Bacillati</taxon>
        <taxon>Actinomycetota</taxon>
        <taxon>Actinomycetes</taxon>
        <taxon>Kitasatosporales</taxon>
        <taxon>Streptomycetaceae</taxon>
        <taxon>Actinacidiphila</taxon>
    </lineage>
</organism>
<accession>A0A7U3UZ96</accession>
<evidence type="ECO:0000313" key="3">
    <source>
        <dbReference type="Proteomes" id="UP000595703"/>
    </source>
</evidence>
<protein>
    <submittedName>
        <fullName evidence="2">Putative lipase</fullName>
    </submittedName>
</protein>
<dbReference type="PIRSF" id="PIRSF029171">
    <property type="entry name" value="Esterase_LipA"/>
    <property type="match status" value="1"/>
</dbReference>
<feature type="signal peptide" evidence="1">
    <location>
        <begin position="1"/>
        <end position="27"/>
    </location>
</feature>